<feature type="chain" id="PRO_5010517920" description="Ecp2 effector protein domain-containing protein" evidence="1">
    <location>
        <begin position="19"/>
        <end position="290"/>
    </location>
</feature>
<gene>
    <name evidence="2" type="ORF">sscle_01g008440</name>
</gene>
<dbReference type="AlphaFoldDB" id="A0A1D9PTN2"/>
<accession>A0A1D9PTN2</accession>
<feature type="signal peptide" evidence="1">
    <location>
        <begin position="1"/>
        <end position="18"/>
    </location>
</feature>
<evidence type="ECO:0000313" key="2">
    <source>
        <dbReference type="EMBL" id="APA06074.1"/>
    </source>
</evidence>
<organism evidence="2 3">
    <name type="scientific">Sclerotinia sclerotiorum (strain ATCC 18683 / 1980 / Ss-1)</name>
    <name type="common">White mold</name>
    <name type="synonym">Whetzelinia sclerotiorum</name>
    <dbReference type="NCBI Taxonomy" id="665079"/>
    <lineage>
        <taxon>Eukaryota</taxon>
        <taxon>Fungi</taxon>
        <taxon>Dikarya</taxon>
        <taxon>Ascomycota</taxon>
        <taxon>Pezizomycotina</taxon>
        <taxon>Leotiomycetes</taxon>
        <taxon>Helotiales</taxon>
        <taxon>Sclerotiniaceae</taxon>
        <taxon>Sclerotinia</taxon>
    </lineage>
</organism>
<sequence>MYLHLPFITAFLVSFASAQSDVLATIGDGPGPWQNASYFKKYNQSPNATGSGHLYGVNTSLAPSTDQIVSWDTRINVTEVPWTGNQTVTNTVISFDTKNNIFPPNSSWETCMILFSDLPRHVTVKGQNDPGDCTKLYSKECISDFNRAILFARQSATNNNSTGPCGGISLLDIVPKNCEGSIGGEFITANVISNKTDGSAWMYKSSNPHDSTDLTFYEKAVTQIWPMLIMQSPNPDFQGTGVSFSNLSCLRAKNISSGSEDVKNVPAAGSRMVLGGWTLFVVMSAMSLLL</sequence>
<dbReference type="EMBL" id="CP017814">
    <property type="protein sequence ID" value="APA06074.1"/>
    <property type="molecule type" value="Genomic_DNA"/>
</dbReference>
<dbReference type="KEGG" id="ssl:SS1G_01495"/>
<dbReference type="Proteomes" id="UP000177798">
    <property type="component" value="Chromosome 1"/>
</dbReference>
<dbReference type="OrthoDB" id="4526039at2759"/>
<reference evidence="3" key="1">
    <citation type="journal article" date="2017" name="Genome Biol. Evol.">
        <title>The complete genome sequence of the phytopathogenic fungus Sclerotinia sclerotiorum reveals insights into the genome architecture of broad host range pathogens.</title>
        <authorList>
            <person name="Derbyshire M."/>
            <person name="Denton-Giles M."/>
            <person name="Hegedus D."/>
            <person name="Seifbarghy S."/>
            <person name="Rollins J."/>
            <person name="van Kan J."/>
            <person name="Seidl M.F."/>
            <person name="Faino L."/>
            <person name="Mbengue M."/>
            <person name="Navaud O."/>
            <person name="Raffaele S."/>
            <person name="Hammond-Kosack K."/>
            <person name="Heard S."/>
            <person name="Oliver R."/>
        </authorList>
    </citation>
    <scope>NUCLEOTIDE SEQUENCE [LARGE SCALE GENOMIC DNA]</scope>
    <source>
        <strain evidence="3">ATCC 18683 / 1980 / Ss-1</strain>
    </source>
</reference>
<evidence type="ECO:0000313" key="3">
    <source>
        <dbReference type="Proteomes" id="UP000177798"/>
    </source>
</evidence>
<protein>
    <recommendedName>
        <fullName evidence="4">Ecp2 effector protein domain-containing protein</fullName>
    </recommendedName>
</protein>
<evidence type="ECO:0000256" key="1">
    <source>
        <dbReference type="SAM" id="SignalP"/>
    </source>
</evidence>
<keyword evidence="1" id="KW-0732">Signal</keyword>
<dbReference type="VEuPathDB" id="FungiDB:sscle_01g008440"/>
<name>A0A1D9PTN2_SCLS1</name>
<evidence type="ECO:0008006" key="4">
    <source>
        <dbReference type="Google" id="ProtNLM"/>
    </source>
</evidence>
<dbReference type="RefSeq" id="XP_001597301.1">
    <property type="nucleotide sequence ID" value="XM_001597251.1"/>
</dbReference>
<dbReference type="OMA" id="WDTRINV"/>
<proteinExistence type="predicted"/>